<sequence>MTRAPNPDRVSWLASVPFLAAHAVAFATPFLAPFAWRWLLLAAALYAVRLFAITAGYHRYFSHRSYRTSRAFQLVLAVIATTATQKGPLWWAAHHRDHHRHSDAPDDVHSPLEGGFWWSHVGWILSRRHDETKLDRVRDLARYPELVWLNRFHLVPPIALAALLLVAGGWPALLWGYFVSTVALWHGTFAINSLAHVVGGRRYETGDGSRNSLVLALLTFGEGWHNNHHFYSASARQGFFWWEVDVSWYALRALSAARIVWDLRAPPPQVRLAHLRVERVAAPDALPAAEPG</sequence>
<keyword evidence="3" id="KW-0444">Lipid biosynthesis</keyword>
<dbReference type="EMBL" id="AP025591">
    <property type="protein sequence ID" value="BDG06589.1"/>
    <property type="molecule type" value="Genomic_DNA"/>
</dbReference>
<keyword evidence="11" id="KW-0275">Fatty acid biosynthesis</keyword>
<keyword evidence="9" id="KW-0443">Lipid metabolism</keyword>
<keyword evidence="8" id="KW-0408">Iron</keyword>
<evidence type="ECO:0000256" key="6">
    <source>
        <dbReference type="ARBA" id="ARBA00022989"/>
    </source>
</evidence>
<evidence type="ECO:0000256" key="9">
    <source>
        <dbReference type="ARBA" id="ARBA00023098"/>
    </source>
</evidence>
<keyword evidence="7" id="KW-0560">Oxidoreductase</keyword>
<evidence type="ECO:0000259" key="13">
    <source>
        <dbReference type="Pfam" id="PF00487"/>
    </source>
</evidence>
<dbReference type="PANTHER" id="PTHR11351">
    <property type="entry name" value="ACYL-COA DESATURASE"/>
    <property type="match status" value="1"/>
</dbReference>
<evidence type="ECO:0000256" key="1">
    <source>
        <dbReference type="ARBA" id="ARBA00004141"/>
    </source>
</evidence>
<name>A0ABM7X466_9BACT</name>
<dbReference type="Pfam" id="PF00487">
    <property type="entry name" value="FA_desaturase"/>
    <property type="match status" value="1"/>
</dbReference>
<dbReference type="PRINTS" id="PR00075">
    <property type="entry name" value="FACDDSATRASE"/>
</dbReference>
<keyword evidence="6 12" id="KW-1133">Transmembrane helix</keyword>
<dbReference type="InterPro" id="IPR015876">
    <property type="entry name" value="Acyl-CoA_DS"/>
</dbReference>
<keyword evidence="5" id="KW-0276">Fatty acid metabolism</keyword>
<keyword evidence="10 12" id="KW-0472">Membrane</keyword>
<evidence type="ECO:0000313" key="14">
    <source>
        <dbReference type="EMBL" id="BDG06589.1"/>
    </source>
</evidence>
<evidence type="ECO:0000256" key="4">
    <source>
        <dbReference type="ARBA" id="ARBA00022692"/>
    </source>
</evidence>
<feature type="transmembrane region" description="Helical" evidence="12">
    <location>
        <begin position="148"/>
        <end position="168"/>
    </location>
</feature>
<accession>A0ABM7X466</accession>
<dbReference type="PANTHER" id="PTHR11351:SF31">
    <property type="entry name" value="DESATURASE 1, ISOFORM A-RELATED"/>
    <property type="match status" value="1"/>
</dbReference>
<comment type="subcellular location">
    <subcellularLocation>
        <location evidence="1">Membrane</location>
        <topology evidence="1">Multi-pass membrane protein</topology>
    </subcellularLocation>
</comment>
<evidence type="ECO:0000313" key="15">
    <source>
        <dbReference type="Proteomes" id="UP001162891"/>
    </source>
</evidence>
<reference evidence="15" key="1">
    <citation type="journal article" date="2022" name="Int. J. Syst. Evol. Microbiol.">
        <title>Anaeromyxobacter oryzae sp. nov., Anaeromyxobacter diazotrophicus sp. nov. and Anaeromyxobacter paludicola sp. nov., isolated from paddy soils.</title>
        <authorList>
            <person name="Itoh H."/>
            <person name="Xu Z."/>
            <person name="Mise K."/>
            <person name="Masuda Y."/>
            <person name="Ushijima N."/>
            <person name="Hayakawa C."/>
            <person name="Shiratori Y."/>
            <person name="Senoo K."/>
        </authorList>
    </citation>
    <scope>NUCLEOTIDE SEQUENCE [LARGE SCALE GENOMIC DNA]</scope>
    <source>
        <strain evidence="15">Red232</strain>
    </source>
</reference>
<feature type="transmembrane region" description="Helical" evidence="12">
    <location>
        <begin position="38"/>
        <end position="57"/>
    </location>
</feature>
<feature type="transmembrane region" description="Helical" evidence="12">
    <location>
        <begin position="174"/>
        <end position="195"/>
    </location>
</feature>
<dbReference type="InterPro" id="IPR005804">
    <property type="entry name" value="FA_desaturase_dom"/>
</dbReference>
<comment type="similarity">
    <text evidence="2">Belongs to the fatty acid desaturase type 2 family.</text>
</comment>
<evidence type="ECO:0000256" key="2">
    <source>
        <dbReference type="ARBA" id="ARBA00008749"/>
    </source>
</evidence>
<protein>
    <recommendedName>
        <fullName evidence="13">Fatty acid desaturase domain-containing protein</fullName>
    </recommendedName>
</protein>
<feature type="domain" description="Fatty acid desaturase" evidence="13">
    <location>
        <begin position="38"/>
        <end position="256"/>
    </location>
</feature>
<proteinExistence type="inferred from homology"/>
<dbReference type="Proteomes" id="UP001162891">
    <property type="component" value="Chromosome"/>
</dbReference>
<evidence type="ECO:0000256" key="11">
    <source>
        <dbReference type="ARBA" id="ARBA00023160"/>
    </source>
</evidence>
<dbReference type="CDD" id="cd03505">
    <property type="entry name" value="Delta9-FADS-like"/>
    <property type="match status" value="1"/>
</dbReference>
<evidence type="ECO:0000256" key="12">
    <source>
        <dbReference type="SAM" id="Phobius"/>
    </source>
</evidence>
<evidence type="ECO:0000256" key="8">
    <source>
        <dbReference type="ARBA" id="ARBA00023004"/>
    </source>
</evidence>
<evidence type="ECO:0000256" key="5">
    <source>
        <dbReference type="ARBA" id="ARBA00022832"/>
    </source>
</evidence>
<evidence type="ECO:0000256" key="7">
    <source>
        <dbReference type="ARBA" id="ARBA00023002"/>
    </source>
</evidence>
<evidence type="ECO:0000256" key="10">
    <source>
        <dbReference type="ARBA" id="ARBA00023136"/>
    </source>
</evidence>
<gene>
    <name evidence="14" type="ORF">AMOR_55850</name>
</gene>
<feature type="transmembrane region" description="Helical" evidence="12">
    <location>
        <begin position="12"/>
        <end position="32"/>
    </location>
</feature>
<keyword evidence="4 12" id="KW-0812">Transmembrane</keyword>
<organism evidence="14 15">
    <name type="scientific">Anaeromyxobacter oryzae</name>
    <dbReference type="NCBI Taxonomy" id="2918170"/>
    <lineage>
        <taxon>Bacteria</taxon>
        <taxon>Pseudomonadati</taxon>
        <taxon>Myxococcota</taxon>
        <taxon>Myxococcia</taxon>
        <taxon>Myxococcales</taxon>
        <taxon>Cystobacterineae</taxon>
        <taxon>Anaeromyxobacteraceae</taxon>
        <taxon>Anaeromyxobacter</taxon>
    </lineage>
</organism>
<evidence type="ECO:0000256" key="3">
    <source>
        <dbReference type="ARBA" id="ARBA00022516"/>
    </source>
</evidence>
<keyword evidence="15" id="KW-1185">Reference proteome</keyword>